<dbReference type="AlphaFoldDB" id="A0A150M841"/>
<dbReference type="Proteomes" id="UP000075683">
    <property type="component" value="Unassembled WGS sequence"/>
</dbReference>
<proteinExistence type="predicted"/>
<dbReference type="EMBL" id="LQYT01000030">
    <property type="protein sequence ID" value="KYD20723.1"/>
    <property type="molecule type" value="Genomic_DNA"/>
</dbReference>
<dbReference type="STRING" id="301148.B4135_0105"/>
<name>A0A150M841_9BACI</name>
<organism evidence="1 2">
    <name type="scientific">Caldibacillus debilis</name>
    <dbReference type="NCBI Taxonomy" id="301148"/>
    <lineage>
        <taxon>Bacteria</taxon>
        <taxon>Bacillati</taxon>
        <taxon>Bacillota</taxon>
        <taxon>Bacilli</taxon>
        <taxon>Bacillales</taxon>
        <taxon>Bacillaceae</taxon>
        <taxon>Caldibacillus</taxon>
    </lineage>
</organism>
<sequence>MFLPPIFSVGNEAAGKRGVTGSSLPLARLKSGGDACIIKKAFSEAGIQKVVAPGIAF</sequence>
<protein>
    <submittedName>
        <fullName evidence="1">Uncharacterized protein</fullName>
    </submittedName>
</protein>
<evidence type="ECO:0000313" key="1">
    <source>
        <dbReference type="EMBL" id="KYD20723.1"/>
    </source>
</evidence>
<accession>A0A150M841</accession>
<gene>
    <name evidence="1" type="ORF">B4135_0105</name>
</gene>
<reference evidence="1 2" key="1">
    <citation type="submission" date="2016-01" db="EMBL/GenBank/DDBJ databases">
        <title>Draft Genome Sequences of Seven Thermophilic Sporeformers Isolated from Foods.</title>
        <authorList>
            <person name="Berendsen E.M."/>
            <person name="Wells-Bennik M.H."/>
            <person name="Krawcyk A.O."/>
            <person name="De Jong A."/>
            <person name="Holsappel S."/>
            <person name="Eijlander R.T."/>
            <person name="Kuipers O.P."/>
        </authorList>
    </citation>
    <scope>NUCLEOTIDE SEQUENCE [LARGE SCALE GENOMIC DNA]</scope>
    <source>
        <strain evidence="1 2">B4135</strain>
    </source>
</reference>
<evidence type="ECO:0000313" key="2">
    <source>
        <dbReference type="Proteomes" id="UP000075683"/>
    </source>
</evidence>
<comment type="caution">
    <text evidence="1">The sequence shown here is derived from an EMBL/GenBank/DDBJ whole genome shotgun (WGS) entry which is preliminary data.</text>
</comment>